<reference evidence="1 2" key="1">
    <citation type="submission" date="2020-09" db="EMBL/GenBank/DDBJ databases">
        <title>De no assembly of potato wild relative species, Solanum commersonii.</title>
        <authorList>
            <person name="Cho K."/>
        </authorList>
    </citation>
    <scope>NUCLEOTIDE SEQUENCE [LARGE SCALE GENOMIC DNA]</scope>
    <source>
        <strain evidence="1">LZ3.2</strain>
        <tissue evidence="1">Leaf</tissue>
    </source>
</reference>
<organism evidence="1 2">
    <name type="scientific">Solanum commersonii</name>
    <name type="common">Commerson's wild potato</name>
    <name type="synonym">Commerson's nightshade</name>
    <dbReference type="NCBI Taxonomy" id="4109"/>
    <lineage>
        <taxon>Eukaryota</taxon>
        <taxon>Viridiplantae</taxon>
        <taxon>Streptophyta</taxon>
        <taxon>Embryophyta</taxon>
        <taxon>Tracheophyta</taxon>
        <taxon>Spermatophyta</taxon>
        <taxon>Magnoliopsida</taxon>
        <taxon>eudicotyledons</taxon>
        <taxon>Gunneridae</taxon>
        <taxon>Pentapetalae</taxon>
        <taxon>asterids</taxon>
        <taxon>lamiids</taxon>
        <taxon>Solanales</taxon>
        <taxon>Solanaceae</taxon>
        <taxon>Solanoideae</taxon>
        <taxon>Solaneae</taxon>
        <taxon>Solanum</taxon>
    </lineage>
</organism>
<dbReference type="AlphaFoldDB" id="A0A9J5XWU1"/>
<protein>
    <submittedName>
        <fullName evidence="1">Uncharacterized protein</fullName>
    </submittedName>
</protein>
<name>A0A9J5XWU1_SOLCO</name>
<dbReference type="Proteomes" id="UP000824120">
    <property type="component" value="Chromosome 8"/>
</dbReference>
<gene>
    <name evidence="1" type="ORF">H5410_041856</name>
</gene>
<evidence type="ECO:0000313" key="2">
    <source>
        <dbReference type="Proteomes" id="UP000824120"/>
    </source>
</evidence>
<dbReference type="EMBL" id="JACXVP010000008">
    <property type="protein sequence ID" value="KAG5591342.1"/>
    <property type="molecule type" value="Genomic_DNA"/>
</dbReference>
<evidence type="ECO:0000313" key="1">
    <source>
        <dbReference type="EMBL" id="KAG5591342.1"/>
    </source>
</evidence>
<accession>A0A9J5XWU1</accession>
<proteinExistence type="predicted"/>
<dbReference type="OrthoDB" id="1298845at2759"/>
<keyword evidence="2" id="KW-1185">Reference proteome</keyword>
<comment type="caution">
    <text evidence="1">The sequence shown here is derived from an EMBL/GenBank/DDBJ whole genome shotgun (WGS) entry which is preliminary data.</text>
</comment>
<sequence>MRMNQQRATGNRVISFRGDHAGISEPTDLPYSPTNLTWKGKEAVTGNQLERERQKKIQSNECISYYFELSLVKIFVTAYCPNFGKDCKIVVLTFIVIVLLSLQSNCRELRPAEHELTMTENQNSDFTTTTTNDEVLEMMSVHHNNRDHMRDVLLISSLPLLVSAKQPEPPDAKFTP</sequence>